<feature type="transmembrane region" description="Helical" evidence="11">
    <location>
        <begin position="33"/>
        <end position="52"/>
    </location>
</feature>
<evidence type="ECO:0000256" key="6">
    <source>
        <dbReference type="ARBA" id="ARBA00022960"/>
    </source>
</evidence>
<organism evidence="12 13">
    <name type="scientific">Candidatus Collierbacteria bacterium CG09_land_8_20_14_0_10_46_12</name>
    <dbReference type="NCBI Taxonomy" id="1974533"/>
    <lineage>
        <taxon>Bacteria</taxon>
        <taxon>Candidatus Collieribacteriota</taxon>
    </lineage>
</organism>
<evidence type="ECO:0000313" key="12">
    <source>
        <dbReference type="EMBL" id="PIS17771.1"/>
    </source>
</evidence>
<evidence type="ECO:0000313" key="13">
    <source>
        <dbReference type="Proteomes" id="UP000229574"/>
    </source>
</evidence>
<feature type="transmembrane region" description="Helical" evidence="11">
    <location>
        <begin position="6"/>
        <end position="26"/>
    </location>
</feature>
<keyword evidence="3" id="KW-0328">Glycosyltransferase</keyword>
<dbReference type="Proteomes" id="UP000229574">
    <property type="component" value="Unassembled WGS sequence"/>
</dbReference>
<evidence type="ECO:0000256" key="3">
    <source>
        <dbReference type="ARBA" id="ARBA00022676"/>
    </source>
</evidence>
<dbReference type="PANTHER" id="PTHR30474:SF1">
    <property type="entry name" value="PEPTIDOGLYCAN GLYCOSYLTRANSFERASE MRDB"/>
    <property type="match status" value="1"/>
</dbReference>
<gene>
    <name evidence="12" type="ORF">COT54_02845</name>
</gene>
<accession>A0A2H0WYU9</accession>
<evidence type="ECO:0000256" key="4">
    <source>
        <dbReference type="ARBA" id="ARBA00022679"/>
    </source>
</evidence>
<keyword evidence="2" id="KW-1003">Cell membrane</keyword>
<protein>
    <submittedName>
        <fullName evidence="12">Rod shape-determining protein RodA</fullName>
    </submittedName>
</protein>
<keyword evidence="10" id="KW-0961">Cell wall biogenesis/degradation</keyword>
<comment type="subcellular location">
    <subcellularLocation>
        <location evidence="1">Membrane</location>
        <topology evidence="1">Multi-pass membrane protein</topology>
    </subcellularLocation>
</comment>
<keyword evidence="5 11" id="KW-0812">Transmembrane</keyword>
<feature type="transmembrane region" description="Helical" evidence="11">
    <location>
        <begin position="290"/>
        <end position="311"/>
    </location>
</feature>
<evidence type="ECO:0000256" key="7">
    <source>
        <dbReference type="ARBA" id="ARBA00022984"/>
    </source>
</evidence>
<dbReference type="GO" id="GO:0032153">
    <property type="term" value="C:cell division site"/>
    <property type="evidence" value="ECO:0007669"/>
    <property type="project" value="TreeGrafter"/>
</dbReference>
<feature type="transmembrane region" description="Helical" evidence="11">
    <location>
        <begin position="257"/>
        <end position="278"/>
    </location>
</feature>
<keyword evidence="9 11" id="KW-0472">Membrane</keyword>
<reference evidence="13" key="1">
    <citation type="submission" date="2017-09" db="EMBL/GenBank/DDBJ databases">
        <title>Depth-based differentiation of microbial function through sediment-hosted aquifers and enrichment of novel symbionts in the deep terrestrial subsurface.</title>
        <authorList>
            <person name="Probst A.J."/>
            <person name="Ladd B."/>
            <person name="Jarett J.K."/>
            <person name="Geller-Mcgrath D.E."/>
            <person name="Sieber C.M.K."/>
            <person name="Emerson J.B."/>
            <person name="Anantharaman K."/>
            <person name="Thomas B.C."/>
            <person name="Malmstrom R."/>
            <person name="Stieglmeier M."/>
            <person name="Klingl A."/>
            <person name="Woyke T."/>
            <person name="Ryan C.M."/>
            <person name="Banfield J.F."/>
        </authorList>
    </citation>
    <scope>NUCLEOTIDE SEQUENCE [LARGE SCALE GENOMIC DNA]</scope>
</reference>
<keyword evidence="6" id="KW-0133">Cell shape</keyword>
<keyword evidence="7" id="KW-0573">Peptidoglycan synthesis</keyword>
<evidence type="ECO:0000256" key="11">
    <source>
        <dbReference type="SAM" id="Phobius"/>
    </source>
</evidence>
<keyword evidence="4" id="KW-0808">Transferase</keyword>
<dbReference type="EMBL" id="PEYY01000114">
    <property type="protein sequence ID" value="PIS17771.1"/>
    <property type="molecule type" value="Genomic_DNA"/>
</dbReference>
<dbReference type="GO" id="GO:0009252">
    <property type="term" value="P:peptidoglycan biosynthetic process"/>
    <property type="evidence" value="ECO:0007669"/>
    <property type="project" value="UniProtKB-KW"/>
</dbReference>
<evidence type="ECO:0000256" key="8">
    <source>
        <dbReference type="ARBA" id="ARBA00022989"/>
    </source>
</evidence>
<evidence type="ECO:0000256" key="5">
    <source>
        <dbReference type="ARBA" id="ARBA00022692"/>
    </source>
</evidence>
<evidence type="ECO:0000256" key="9">
    <source>
        <dbReference type="ARBA" id="ARBA00023136"/>
    </source>
</evidence>
<dbReference type="Pfam" id="PF01098">
    <property type="entry name" value="FTSW_RODA_SPOVE"/>
    <property type="match status" value="1"/>
</dbReference>
<evidence type="ECO:0000256" key="2">
    <source>
        <dbReference type="ARBA" id="ARBA00022475"/>
    </source>
</evidence>
<dbReference type="NCBIfam" id="TIGR02210">
    <property type="entry name" value="rodA_shape"/>
    <property type="match status" value="1"/>
</dbReference>
<comment type="caution">
    <text evidence="12">The sequence shown here is derived from an EMBL/GenBank/DDBJ whole genome shotgun (WGS) entry which is preliminary data.</text>
</comment>
<feature type="transmembrane region" description="Helical" evidence="11">
    <location>
        <begin position="153"/>
        <end position="180"/>
    </location>
</feature>
<dbReference type="GO" id="GO:0008360">
    <property type="term" value="P:regulation of cell shape"/>
    <property type="evidence" value="ECO:0007669"/>
    <property type="project" value="UniProtKB-KW"/>
</dbReference>
<evidence type="ECO:0000256" key="10">
    <source>
        <dbReference type="ARBA" id="ARBA00023316"/>
    </source>
</evidence>
<dbReference type="GO" id="GO:0051301">
    <property type="term" value="P:cell division"/>
    <property type="evidence" value="ECO:0007669"/>
    <property type="project" value="InterPro"/>
</dbReference>
<sequence length="357" mass="38868">MKKWFVDPWLILCYVLAGSLSLIVLTSISPERVAQQAIMFAIGLVLLLYLGSQDSALYKTFAPIGYVISLVLLLATTIFGSSIRGSTRWIPIGTFQLQAGEFVKPLLVLAFAFFLTRFPPKSLKNILLNLVLFVIPALLIFKQPDLGTTLVLGSIWVCQVFVAGISLYLMGGLVAMTAIFGEYLPRLLADYQLKRLETFVNPYSDPLGAGYNVIQSIIAVGSGGILGKGLGHGTQSHLRFLPERHTDFIFASLAEELGLIGSILVIACLSALLYRLLFLATHTHSSSSRLIYLGIFSYLFFQTFINIGMNIGLMPVTGVTLPLISYGGSSILAIAISLGLASSLERADHTRTLIEIK</sequence>
<dbReference type="InterPro" id="IPR011923">
    <property type="entry name" value="RodA/MrdB"/>
</dbReference>
<dbReference type="GO" id="GO:0005886">
    <property type="term" value="C:plasma membrane"/>
    <property type="evidence" value="ECO:0007669"/>
    <property type="project" value="TreeGrafter"/>
</dbReference>
<dbReference type="AlphaFoldDB" id="A0A2H0WYU9"/>
<evidence type="ECO:0000256" key="1">
    <source>
        <dbReference type="ARBA" id="ARBA00004141"/>
    </source>
</evidence>
<dbReference type="GO" id="GO:0016757">
    <property type="term" value="F:glycosyltransferase activity"/>
    <property type="evidence" value="ECO:0007669"/>
    <property type="project" value="UniProtKB-KW"/>
</dbReference>
<proteinExistence type="predicted"/>
<dbReference type="PANTHER" id="PTHR30474">
    <property type="entry name" value="CELL CYCLE PROTEIN"/>
    <property type="match status" value="1"/>
</dbReference>
<feature type="transmembrane region" description="Helical" evidence="11">
    <location>
        <begin position="323"/>
        <end position="341"/>
    </location>
</feature>
<dbReference type="GO" id="GO:0071555">
    <property type="term" value="P:cell wall organization"/>
    <property type="evidence" value="ECO:0007669"/>
    <property type="project" value="UniProtKB-KW"/>
</dbReference>
<keyword evidence="8 11" id="KW-1133">Transmembrane helix</keyword>
<dbReference type="GO" id="GO:0015648">
    <property type="term" value="F:lipid-linked peptidoglycan transporter activity"/>
    <property type="evidence" value="ECO:0007669"/>
    <property type="project" value="TreeGrafter"/>
</dbReference>
<feature type="transmembrane region" description="Helical" evidence="11">
    <location>
        <begin position="122"/>
        <end position="141"/>
    </location>
</feature>
<name>A0A2H0WYU9_9BACT</name>
<dbReference type="InterPro" id="IPR001182">
    <property type="entry name" value="FtsW/RodA"/>
</dbReference>
<dbReference type="PROSITE" id="PS00428">
    <property type="entry name" value="FTSW_RODA_SPOVE"/>
    <property type="match status" value="1"/>
</dbReference>
<dbReference type="InterPro" id="IPR018365">
    <property type="entry name" value="Cell_cycle_FtsW-rel_CS"/>
</dbReference>
<feature type="transmembrane region" description="Helical" evidence="11">
    <location>
        <begin position="95"/>
        <end position="116"/>
    </location>
</feature>
<feature type="transmembrane region" description="Helical" evidence="11">
    <location>
        <begin position="64"/>
        <end position="83"/>
    </location>
</feature>